<dbReference type="SUPFAM" id="SSF54909">
    <property type="entry name" value="Dimeric alpha+beta barrel"/>
    <property type="match status" value="1"/>
</dbReference>
<protein>
    <submittedName>
        <fullName evidence="3">YCII-related protein</fullName>
    </submittedName>
</protein>
<evidence type="ECO:0000259" key="2">
    <source>
        <dbReference type="Pfam" id="PF03795"/>
    </source>
</evidence>
<evidence type="ECO:0000256" key="1">
    <source>
        <dbReference type="ARBA" id="ARBA00007689"/>
    </source>
</evidence>
<evidence type="ECO:0000313" key="4">
    <source>
        <dbReference type="Proteomes" id="UP000002774"/>
    </source>
</evidence>
<dbReference type="PANTHER" id="PTHR33606">
    <property type="entry name" value="PROTEIN YCII"/>
    <property type="match status" value="1"/>
</dbReference>
<proteinExistence type="inferred from homology"/>
<dbReference type="InterPro" id="IPR051807">
    <property type="entry name" value="Sec-metab_biosynth-assoc"/>
</dbReference>
<dbReference type="Gene3D" id="3.30.70.1060">
    <property type="entry name" value="Dimeric alpha+beta barrel"/>
    <property type="match status" value="1"/>
</dbReference>
<feature type="domain" description="YCII-related" evidence="2">
    <location>
        <begin position="4"/>
        <end position="92"/>
    </location>
</feature>
<dbReference type="InterPro" id="IPR005545">
    <property type="entry name" value="YCII"/>
</dbReference>
<reference evidence="3" key="1">
    <citation type="submission" date="2011-09" db="EMBL/GenBank/DDBJ databases">
        <title>The permanent draft genome of Mucilaginibacter paludis DSM 18603.</title>
        <authorList>
            <consortium name="US DOE Joint Genome Institute (JGI-PGF)"/>
            <person name="Lucas S."/>
            <person name="Han J."/>
            <person name="Lapidus A."/>
            <person name="Bruce D."/>
            <person name="Goodwin L."/>
            <person name="Pitluck S."/>
            <person name="Peters L."/>
            <person name="Kyrpides N."/>
            <person name="Mavromatis K."/>
            <person name="Ivanova N."/>
            <person name="Mikhailova N."/>
            <person name="Held B."/>
            <person name="Detter J.C."/>
            <person name="Tapia R."/>
            <person name="Han C."/>
            <person name="Land M."/>
            <person name="Hauser L."/>
            <person name="Markowitz V."/>
            <person name="Cheng J.-F."/>
            <person name="Hugenholtz P."/>
            <person name="Woyke T."/>
            <person name="Wu D."/>
            <person name="Tindall B."/>
            <person name="Brambilla E."/>
            <person name="Klenk H.-P."/>
            <person name="Eisen J.A."/>
        </authorList>
    </citation>
    <scope>NUCLEOTIDE SEQUENCE [LARGE SCALE GENOMIC DNA]</scope>
    <source>
        <strain evidence="3">DSM 18603</strain>
    </source>
</reference>
<keyword evidence="4" id="KW-1185">Reference proteome</keyword>
<dbReference type="eggNOG" id="COG2350">
    <property type="taxonomic scope" value="Bacteria"/>
</dbReference>
<name>H1Y793_9SPHI</name>
<dbReference type="HOGENOM" id="CLU_110355_3_2_10"/>
<dbReference type="Pfam" id="PF03795">
    <property type="entry name" value="YCII"/>
    <property type="match status" value="1"/>
</dbReference>
<dbReference type="PANTHER" id="PTHR33606:SF3">
    <property type="entry name" value="PROTEIN YCII"/>
    <property type="match status" value="1"/>
</dbReference>
<evidence type="ECO:0000313" key="3">
    <source>
        <dbReference type="EMBL" id="EHQ28980.1"/>
    </source>
</evidence>
<gene>
    <name evidence="3" type="ORF">Mucpa_4896</name>
</gene>
<dbReference type="AlphaFoldDB" id="H1Y793"/>
<dbReference type="STRING" id="714943.Mucpa_4896"/>
<comment type="similarity">
    <text evidence="1">Belongs to the YciI family.</text>
</comment>
<dbReference type="Proteomes" id="UP000002774">
    <property type="component" value="Chromosome"/>
</dbReference>
<dbReference type="OrthoDB" id="9797014at2"/>
<sequence length="97" mass="11106">MNQYLVIAYDFTDDGALERRMAVRPAHLEGTRQLRQTGNYILGGAILDDHGRMIGSTMVLQFDSDGQLEAWKKQEPYITQHIWEKIEIRPFKVAGAI</sequence>
<dbReference type="EMBL" id="CM001403">
    <property type="protein sequence ID" value="EHQ28980.1"/>
    <property type="molecule type" value="Genomic_DNA"/>
</dbReference>
<organism evidence="3 4">
    <name type="scientific">Mucilaginibacter paludis DSM 18603</name>
    <dbReference type="NCBI Taxonomy" id="714943"/>
    <lineage>
        <taxon>Bacteria</taxon>
        <taxon>Pseudomonadati</taxon>
        <taxon>Bacteroidota</taxon>
        <taxon>Sphingobacteriia</taxon>
        <taxon>Sphingobacteriales</taxon>
        <taxon>Sphingobacteriaceae</taxon>
        <taxon>Mucilaginibacter</taxon>
    </lineage>
</organism>
<dbReference type="InterPro" id="IPR011008">
    <property type="entry name" value="Dimeric_a/b-barrel"/>
</dbReference>
<accession>H1Y793</accession>